<protein>
    <recommendedName>
        <fullName evidence="7">HTH tetR-type domain-containing protein</fullName>
    </recommendedName>
</protein>
<proteinExistence type="predicted"/>
<keyword evidence="1" id="KW-0678">Repressor</keyword>
<keyword evidence="4" id="KW-0804">Transcription</keyword>
<dbReference type="Pfam" id="PF00440">
    <property type="entry name" value="TetR_N"/>
    <property type="match status" value="1"/>
</dbReference>
<evidence type="ECO:0000256" key="3">
    <source>
        <dbReference type="ARBA" id="ARBA00023125"/>
    </source>
</evidence>
<keyword evidence="2" id="KW-0805">Transcription regulation</keyword>
<feature type="domain" description="HTH tetR-type" evidence="7">
    <location>
        <begin position="11"/>
        <end position="71"/>
    </location>
</feature>
<accession>A0A1A3U857</accession>
<dbReference type="InterPro" id="IPR036271">
    <property type="entry name" value="Tet_transcr_reg_TetR-rel_C_sf"/>
</dbReference>
<dbReference type="SUPFAM" id="SSF46689">
    <property type="entry name" value="Homeodomain-like"/>
    <property type="match status" value="1"/>
</dbReference>
<reference evidence="9" key="1">
    <citation type="submission" date="2016-06" db="EMBL/GenBank/DDBJ databases">
        <authorList>
            <person name="Sutton G."/>
            <person name="Brinkac L."/>
            <person name="Sanka R."/>
            <person name="Adams M."/>
            <person name="Lau E."/>
            <person name="Garcia-Basteiro A."/>
            <person name="Lopez-Varela E."/>
            <person name="Palencia S."/>
        </authorList>
    </citation>
    <scope>NUCLEOTIDE SEQUENCE [LARGE SCALE GENOMIC DNA]</scope>
    <source>
        <strain evidence="9">1274684.2</strain>
    </source>
</reference>
<dbReference type="Pfam" id="PF17932">
    <property type="entry name" value="TetR_C_24"/>
    <property type="match status" value="1"/>
</dbReference>
<dbReference type="PANTHER" id="PTHR30055:SF175">
    <property type="entry name" value="HTH-TYPE TRANSCRIPTIONAL REPRESSOR KSTR2"/>
    <property type="match status" value="1"/>
</dbReference>
<dbReference type="SUPFAM" id="SSF48498">
    <property type="entry name" value="Tetracyclin repressor-like, C-terminal domain"/>
    <property type="match status" value="1"/>
</dbReference>
<evidence type="ECO:0000256" key="2">
    <source>
        <dbReference type="ARBA" id="ARBA00023015"/>
    </source>
</evidence>
<gene>
    <name evidence="8" type="ORF">A5648_15500</name>
</gene>
<evidence type="ECO:0000256" key="1">
    <source>
        <dbReference type="ARBA" id="ARBA00022491"/>
    </source>
</evidence>
<evidence type="ECO:0000259" key="7">
    <source>
        <dbReference type="PROSITE" id="PS50977"/>
    </source>
</evidence>
<dbReference type="PANTHER" id="PTHR30055">
    <property type="entry name" value="HTH-TYPE TRANSCRIPTIONAL REGULATOR RUTR"/>
    <property type="match status" value="1"/>
</dbReference>
<evidence type="ECO:0000313" key="8">
    <source>
        <dbReference type="EMBL" id="OBK91105.1"/>
    </source>
</evidence>
<dbReference type="Gene3D" id="1.10.10.60">
    <property type="entry name" value="Homeodomain-like"/>
    <property type="match status" value="1"/>
</dbReference>
<sequence>MAIEGGSLEGPGKSGAILDAFTRHVAENGYHGTSFSAVAAELEISQGLISHHYGTKERLLATLHASYMQRRVHEEKRIVSELGTPSERLAGLLYAFILYQVIDRYRTVAFQREVAKFAEESEDSEGRKLRAEYVGIVHEVLEAGIASGEFRAVDTNIRTQLIFGAAHWAWTWFNPDGHNSAEEVGAELVDLVLGSLLVSRRQLARLTDAGGAIVSTVLDIITDTDAAPVMRANQSKPRQGLDGPSSAAKKRPGKGGR</sequence>
<dbReference type="InterPro" id="IPR001647">
    <property type="entry name" value="HTH_TetR"/>
</dbReference>
<dbReference type="GO" id="GO:0003700">
    <property type="term" value="F:DNA-binding transcription factor activity"/>
    <property type="evidence" value="ECO:0007669"/>
    <property type="project" value="TreeGrafter"/>
</dbReference>
<organism evidence="8 9">
    <name type="scientific">Mycolicibacter sinensis (strain JDM601)</name>
    <name type="common">Mycobacterium sinense</name>
    <dbReference type="NCBI Taxonomy" id="875328"/>
    <lineage>
        <taxon>Bacteria</taxon>
        <taxon>Bacillati</taxon>
        <taxon>Actinomycetota</taxon>
        <taxon>Actinomycetes</taxon>
        <taxon>Mycobacteriales</taxon>
        <taxon>Mycobacteriaceae</taxon>
        <taxon>Mycolicibacter</taxon>
    </lineage>
</organism>
<dbReference type="AlphaFoldDB" id="A0A1A3U857"/>
<evidence type="ECO:0000313" key="9">
    <source>
        <dbReference type="Proteomes" id="UP000093759"/>
    </source>
</evidence>
<dbReference type="InterPro" id="IPR050109">
    <property type="entry name" value="HTH-type_TetR-like_transc_reg"/>
</dbReference>
<dbReference type="RefSeq" id="WP_065022915.1">
    <property type="nucleotide sequence ID" value="NZ_LZMF01000008.1"/>
</dbReference>
<evidence type="ECO:0000256" key="6">
    <source>
        <dbReference type="SAM" id="MobiDB-lite"/>
    </source>
</evidence>
<dbReference type="InterPro" id="IPR041490">
    <property type="entry name" value="KstR2_TetR_C"/>
</dbReference>
<dbReference type="Proteomes" id="UP000093759">
    <property type="component" value="Unassembled WGS sequence"/>
</dbReference>
<evidence type="ECO:0000256" key="5">
    <source>
        <dbReference type="PROSITE-ProRule" id="PRU00335"/>
    </source>
</evidence>
<dbReference type="GO" id="GO:0000976">
    <property type="term" value="F:transcription cis-regulatory region binding"/>
    <property type="evidence" value="ECO:0007669"/>
    <property type="project" value="TreeGrafter"/>
</dbReference>
<name>A0A1A3U857_MYCSD</name>
<feature type="DNA-binding region" description="H-T-H motif" evidence="5">
    <location>
        <begin position="34"/>
        <end position="53"/>
    </location>
</feature>
<keyword evidence="3 5" id="KW-0238">DNA-binding</keyword>
<dbReference type="EMBL" id="LZMF01000008">
    <property type="protein sequence ID" value="OBK91105.1"/>
    <property type="molecule type" value="Genomic_DNA"/>
</dbReference>
<dbReference type="InterPro" id="IPR009057">
    <property type="entry name" value="Homeodomain-like_sf"/>
</dbReference>
<feature type="region of interest" description="Disordered" evidence="6">
    <location>
        <begin position="232"/>
        <end position="257"/>
    </location>
</feature>
<evidence type="ECO:0000256" key="4">
    <source>
        <dbReference type="ARBA" id="ARBA00023163"/>
    </source>
</evidence>
<dbReference type="Gene3D" id="1.10.357.10">
    <property type="entry name" value="Tetracycline Repressor, domain 2"/>
    <property type="match status" value="1"/>
</dbReference>
<dbReference type="PROSITE" id="PS50977">
    <property type="entry name" value="HTH_TETR_2"/>
    <property type="match status" value="1"/>
</dbReference>
<comment type="caution">
    <text evidence="8">The sequence shown here is derived from an EMBL/GenBank/DDBJ whole genome shotgun (WGS) entry which is preliminary data.</text>
</comment>
<feature type="compositionally biased region" description="Basic residues" evidence="6">
    <location>
        <begin position="248"/>
        <end position="257"/>
    </location>
</feature>